<proteinExistence type="predicted"/>
<dbReference type="InterPro" id="IPR006379">
    <property type="entry name" value="HAD-SF_hydro_IIB"/>
</dbReference>
<evidence type="ECO:0000259" key="2">
    <source>
        <dbReference type="Pfam" id="PF05116"/>
    </source>
</evidence>
<dbReference type="AlphaFoldDB" id="A0A3B0V0G9"/>
<evidence type="ECO:0000256" key="1">
    <source>
        <dbReference type="ARBA" id="ARBA00022801"/>
    </source>
</evidence>
<dbReference type="SFLD" id="SFLDG01141">
    <property type="entry name" value="C2.B.1:_Sucrose_Phosphatase_Li"/>
    <property type="match status" value="1"/>
</dbReference>
<protein>
    <recommendedName>
        <fullName evidence="2">Sucrose phosphatase-like domain-containing protein</fullName>
    </recommendedName>
</protein>
<dbReference type="GO" id="GO:0016787">
    <property type="term" value="F:hydrolase activity"/>
    <property type="evidence" value="ECO:0007669"/>
    <property type="project" value="UniProtKB-KW"/>
</dbReference>
<organism evidence="3">
    <name type="scientific">hydrothermal vent metagenome</name>
    <dbReference type="NCBI Taxonomy" id="652676"/>
    <lineage>
        <taxon>unclassified sequences</taxon>
        <taxon>metagenomes</taxon>
        <taxon>ecological metagenomes</taxon>
    </lineage>
</organism>
<dbReference type="SFLD" id="SFLDG01140">
    <property type="entry name" value="C2.B:_Phosphomannomutase_and_P"/>
    <property type="match status" value="1"/>
</dbReference>
<dbReference type="InterPro" id="IPR051518">
    <property type="entry name" value="Sucrose_Phosphatase"/>
</dbReference>
<dbReference type="InterPro" id="IPR023214">
    <property type="entry name" value="HAD_sf"/>
</dbReference>
<dbReference type="SFLD" id="SFLDS00003">
    <property type="entry name" value="Haloacid_Dehalogenase"/>
    <property type="match status" value="1"/>
</dbReference>
<keyword evidence="1" id="KW-0378">Hydrolase</keyword>
<dbReference type="Gene3D" id="3.40.50.1000">
    <property type="entry name" value="HAD superfamily/HAD-like"/>
    <property type="match status" value="1"/>
</dbReference>
<evidence type="ECO:0000313" key="3">
    <source>
        <dbReference type="EMBL" id="VAW32252.1"/>
    </source>
</evidence>
<feature type="domain" description="Sucrose phosphatase-like" evidence="2">
    <location>
        <begin position="3"/>
        <end position="268"/>
    </location>
</feature>
<dbReference type="InterPro" id="IPR036412">
    <property type="entry name" value="HAD-like_sf"/>
</dbReference>
<dbReference type="Gene3D" id="3.90.1070.10">
    <property type="match status" value="1"/>
</dbReference>
<name>A0A3B0V0G9_9ZZZZ</name>
<dbReference type="SUPFAM" id="SSF56784">
    <property type="entry name" value="HAD-like"/>
    <property type="match status" value="1"/>
</dbReference>
<gene>
    <name evidence="3" type="ORF">MNBD_CPR01-435</name>
</gene>
<dbReference type="Pfam" id="PF05116">
    <property type="entry name" value="S6PP"/>
    <property type="match status" value="1"/>
</dbReference>
<sequence>MILIATDLDRTLLPDGPYPDDKSIDNLFVALSNTQYILAYVTGRNLSLVQDAQKKYDIPTPDYLIAEVGTKIFHKEENTLVPDILWTSYIRAHEPRWNRNDITDAIGTAHDITMQEDWKQNEFKISYYLPKSSDKNIALRHIHKSLEHIGITSDVLYSFDPLKNNIGLIDILPKTATKATALEFIRERAHLAKDEVVYCGDSGNDILPLTNGYRAILVKNAPENVQKDASKRLEKLGIPKEKLYIAHGDHGQNGNYASGIIEGLRHFGIIS</sequence>
<reference evidence="3" key="1">
    <citation type="submission" date="2018-06" db="EMBL/GenBank/DDBJ databases">
        <authorList>
            <person name="Zhirakovskaya E."/>
        </authorList>
    </citation>
    <scope>NUCLEOTIDE SEQUENCE</scope>
</reference>
<dbReference type="PANTHER" id="PTHR46521:SF4">
    <property type="entry name" value="SUCROSE-PHOSPHATASE 2-RELATED"/>
    <property type="match status" value="1"/>
</dbReference>
<dbReference type="PANTHER" id="PTHR46521">
    <property type="entry name" value="SUCROSE-PHOSPHATASE 2-RELATED"/>
    <property type="match status" value="1"/>
</dbReference>
<accession>A0A3B0V0G9</accession>
<dbReference type="EMBL" id="UOEV01000032">
    <property type="protein sequence ID" value="VAW32252.1"/>
    <property type="molecule type" value="Genomic_DNA"/>
</dbReference>
<dbReference type="NCBIfam" id="TIGR01484">
    <property type="entry name" value="HAD-SF-IIB"/>
    <property type="match status" value="1"/>
</dbReference>
<dbReference type="InterPro" id="IPR006380">
    <property type="entry name" value="SPP-like_dom"/>
</dbReference>